<proteinExistence type="inferred from homology"/>
<accession>A0A1L7GVC7</accession>
<dbReference type="PRINTS" id="PR00080">
    <property type="entry name" value="SDRFAMILY"/>
</dbReference>
<sequence length="249" mass="26326">MQTVVITGATSGIGLATTKKFLQNGWQVMLVARNATKGAQVVAGLTQDFDEKLIGFVAADVSKEADTKEMAKATLKRFGGIDALVNDAGIVVHGKVHEISADDWAKVFDINVKGSYLAAKAVLPTMLDQRHGAIVNISSVSGMGGDYGMVAYNATKGAIINMTRAMAIDYGEDQIRVNSVAPGPTNTPMFPQDMKGNFAKNSPLNRIVEPEEVANAVYFLSTDEASAITGETLPVTAGFEISTGQPKQV</sequence>
<dbReference type="PRINTS" id="PR00081">
    <property type="entry name" value="GDHRDH"/>
</dbReference>
<dbReference type="SUPFAM" id="SSF51735">
    <property type="entry name" value="NAD(P)-binding Rossmann-fold domains"/>
    <property type="match status" value="1"/>
</dbReference>
<evidence type="ECO:0000313" key="4">
    <source>
        <dbReference type="Proteomes" id="UP000185427"/>
    </source>
</evidence>
<comment type="similarity">
    <text evidence="1">Belongs to the short-chain dehydrogenases/reductases (SDR) family.</text>
</comment>
<dbReference type="GO" id="GO:0006633">
    <property type="term" value="P:fatty acid biosynthetic process"/>
    <property type="evidence" value="ECO:0007669"/>
    <property type="project" value="TreeGrafter"/>
</dbReference>
<keyword evidence="2" id="KW-0560">Oxidoreductase</keyword>
<organism evidence="3 4">
    <name type="scientific">Limosilactobacillus fermentum</name>
    <name type="common">Lactobacillus fermentum</name>
    <dbReference type="NCBI Taxonomy" id="1613"/>
    <lineage>
        <taxon>Bacteria</taxon>
        <taxon>Bacillati</taxon>
        <taxon>Bacillota</taxon>
        <taxon>Bacilli</taxon>
        <taxon>Lactobacillales</taxon>
        <taxon>Lactobacillaceae</taxon>
        <taxon>Limosilactobacillus</taxon>
    </lineage>
</organism>
<dbReference type="NCBIfam" id="NF005559">
    <property type="entry name" value="PRK07231.1"/>
    <property type="match status" value="1"/>
</dbReference>
<dbReference type="Gene3D" id="3.40.50.720">
    <property type="entry name" value="NAD(P)-binding Rossmann-like Domain"/>
    <property type="match status" value="1"/>
</dbReference>
<dbReference type="PROSITE" id="PS00061">
    <property type="entry name" value="ADH_SHORT"/>
    <property type="match status" value="1"/>
</dbReference>
<dbReference type="EMBL" id="CP019030">
    <property type="protein sequence ID" value="APU46060.1"/>
    <property type="molecule type" value="Genomic_DNA"/>
</dbReference>
<evidence type="ECO:0000313" key="3">
    <source>
        <dbReference type="EMBL" id="APU46060.1"/>
    </source>
</evidence>
<reference evidence="3 4" key="1">
    <citation type="submission" date="2016-12" db="EMBL/GenBank/DDBJ databases">
        <title>Complete Genome Sequence of Lactobacillus fermentum Strain SNUV175, a Probiotic for Treatment of Bacterial Vaginosis.</title>
        <authorList>
            <person name="Lee S."/>
            <person name="You H.J."/>
            <person name="Kwon B."/>
            <person name="Ko G."/>
        </authorList>
    </citation>
    <scope>NUCLEOTIDE SEQUENCE [LARGE SCALE GENOMIC DNA]</scope>
    <source>
        <strain evidence="3 4">SNUV175</strain>
    </source>
</reference>
<dbReference type="FunFam" id="3.40.50.720:FF:000084">
    <property type="entry name" value="Short-chain dehydrogenase reductase"/>
    <property type="match status" value="1"/>
</dbReference>
<name>A0A1L7GVC7_LIMFE</name>
<dbReference type="PANTHER" id="PTHR42760:SF122">
    <property type="entry name" value="NAD(P)-BINDING PROTEIN"/>
    <property type="match status" value="1"/>
</dbReference>
<dbReference type="CDD" id="cd05233">
    <property type="entry name" value="SDR_c"/>
    <property type="match status" value="1"/>
</dbReference>
<dbReference type="Pfam" id="PF13561">
    <property type="entry name" value="adh_short_C2"/>
    <property type="match status" value="1"/>
</dbReference>
<dbReference type="InterPro" id="IPR036291">
    <property type="entry name" value="NAD(P)-bd_dom_sf"/>
</dbReference>
<dbReference type="InterPro" id="IPR020904">
    <property type="entry name" value="Sc_DH/Rdtase_CS"/>
</dbReference>
<dbReference type="AlphaFoldDB" id="A0A1L7GVC7"/>
<dbReference type="GO" id="GO:0008206">
    <property type="term" value="P:bile acid metabolic process"/>
    <property type="evidence" value="ECO:0007669"/>
    <property type="project" value="UniProtKB-ARBA"/>
</dbReference>
<protein>
    <submittedName>
        <fullName evidence="3">Short-chain dehydrogenase</fullName>
    </submittedName>
</protein>
<dbReference type="GO" id="GO:0048038">
    <property type="term" value="F:quinone binding"/>
    <property type="evidence" value="ECO:0007669"/>
    <property type="project" value="TreeGrafter"/>
</dbReference>
<dbReference type="RefSeq" id="WP_075667417.1">
    <property type="nucleotide sequence ID" value="NZ_CP019030.1"/>
</dbReference>
<dbReference type="GO" id="GO:0016616">
    <property type="term" value="F:oxidoreductase activity, acting on the CH-OH group of donors, NAD or NADP as acceptor"/>
    <property type="evidence" value="ECO:0007669"/>
    <property type="project" value="TreeGrafter"/>
</dbReference>
<evidence type="ECO:0000256" key="1">
    <source>
        <dbReference type="ARBA" id="ARBA00006484"/>
    </source>
</evidence>
<evidence type="ECO:0000256" key="2">
    <source>
        <dbReference type="ARBA" id="ARBA00023002"/>
    </source>
</evidence>
<dbReference type="OrthoDB" id="9805904at2"/>
<dbReference type="InterPro" id="IPR002347">
    <property type="entry name" value="SDR_fam"/>
</dbReference>
<dbReference type="Proteomes" id="UP000185427">
    <property type="component" value="Chromosome"/>
</dbReference>
<dbReference type="PANTHER" id="PTHR42760">
    <property type="entry name" value="SHORT-CHAIN DEHYDROGENASES/REDUCTASES FAMILY MEMBER"/>
    <property type="match status" value="1"/>
</dbReference>
<gene>
    <name evidence="3" type="ORF">BUW47_06310</name>
</gene>